<evidence type="ECO:0000313" key="3">
    <source>
        <dbReference type="Proteomes" id="UP000240509"/>
    </source>
</evidence>
<name>A0A2T4U288_9BACI</name>
<protein>
    <submittedName>
        <fullName evidence="2">PTS sorbitol transporter subunit IIC</fullName>
    </submittedName>
</protein>
<comment type="caution">
    <text evidence="2">The sequence shown here is derived from an EMBL/GenBank/DDBJ whole genome shotgun (WGS) entry which is preliminary data.</text>
</comment>
<dbReference type="OrthoDB" id="9799765at2"/>
<feature type="transmembrane region" description="Helical" evidence="1">
    <location>
        <begin position="64"/>
        <end position="84"/>
    </location>
</feature>
<keyword evidence="1" id="KW-0812">Transmembrane</keyword>
<keyword evidence="1" id="KW-1133">Transmembrane helix</keyword>
<feature type="transmembrane region" description="Helical" evidence="1">
    <location>
        <begin position="25"/>
        <end position="44"/>
    </location>
</feature>
<dbReference type="EMBL" id="PZJJ01000046">
    <property type="protein sequence ID" value="PTL37511.1"/>
    <property type="molecule type" value="Genomic_DNA"/>
</dbReference>
<evidence type="ECO:0000256" key="1">
    <source>
        <dbReference type="SAM" id="Phobius"/>
    </source>
</evidence>
<dbReference type="InterPro" id="IPR004699">
    <property type="entry name" value="PTS_IID_sorb"/>
</dbReference>
<dbReference type="PROSITE" id="PS51107">
    <property type="entry name" value="PTS_EIIC_TYPE_5"/>
    <property type="match status" value="1"/>
</dbReference>
<dbReference type="Proteomes" id="UP000240509">
    <property type="component" value="Unassembled WGS sequence"/>
</dbReference>
<dbReference type="NCBIfam" id="TIGR00821">
    <property type="entry name" value="EII-GUT"/>
    <property type="match status" value="1"/>
</dbReference>
<gene>
    <name evidence="2" type="ORF">C6Y45_16065</name>
</gene>
<keyword evidence="1" id="KW-0472">Membrane</keyword>
<dbReference type="PANTHER" id="PTHR40399:SF1">
    <property type="entry name" value="PTS SYSTEM GLUCITOL_SORBITOL-SPECIFIC EIIC COMPONENT"/>
    <property type="match status" value="1"/>
</dbReference>
<dbReference type="AlphaFoldDB" id="A0A2T4U288"/>
<feature type="transmembrane region" description="Helical" evidence="1">
    <location>
        <begin position="142"/>
        <end position="163"/>
    </location>
</feature>
<dbReference type="RefSeq" id="WP_107586239.1">
    <property type="nucleotide sequence ID" value="NZ_PZJJ01000046.1"/>
</dbReference>
<dbReference type="GO" id="GO:0016020">
    <property type="term" value="C:membrane"/>
    <property type="evidence" value="ECO:0007669"/>
    <property type="project" value="InterPro"/>
</dbReference>
<accession>A0A2T4U288</accession>
<reference evidence="2 3" key="1">
    <citation type="submission" date="2018-03" db="EMBL/GenBank/DDBJ databases">
        <title>Alkalicoccus saliphilus sp. nov., isolated from a mineral pool.</title>
        <authorList>
            <person name="Zhao B."/>
        </authorList>
    </citation>
    <scope>NUCLEOTIDE SEQUENCE [LARGE SCALE GENOMIC DNA]</scope>
    <source>
        <strain evidence="2 3">6AG</strain>
    </source>
</reference>
<evidence type="ECO:0000313" key="2">
    <source>
        <dbReference type="EMBL" id="PTL37511.1"/>
    </source>
</evidence>
<dbReference type="Pfam" id="PF03608">
    <property type="entry name" value="EII-GUT"/>
    <property type="match status" value="1"/>
</dbReference>
<organism evidence="2 3">
    <name type="scientific">Alkalicoccus saliphilus</name>
    <dbReference type="NCBI Taxonomy" id="200989"/>
    <lineage>
        <taxon>Bacteria</taxon>
        <taxon>Bacillati</taxon>
        <taxon>Bacillota</taxon>
        <taxon>Bacilli</taxon>
        <taxon>Bacillales</taxon>
        <taxon>Bacillaceae</taxon>
        <taxon>Alkalicoccus</taxon>
    </lineage>
</organism>
<dbReference type="PIRSF" id="PIRSF038321">
    <property type="entry name" value="PTS_glc_srb_IIC"/>
    <property type="match status" value="1"/>
</dbReference>
<keyword evidence="3" id="KW-1185">Reference proteome</keyword>
<proteinExistence type="predicted"/>
<sequence>MDFLVQLAEGFIGMFEEGGEVFMDLVTGIIPLLIVLITAVNAVIKFVGEERITLFAKKMTKYFILRYTIFPVLAVFFLTNPMAYTFGRFLPERQKPAFYDSAVSFVHPVTGLFPHANPAELFVYIGISTGLTTLGLSLGPLAIMYFITGVVVILLRGIVTEIITVRMMKKQGMLDDNGNLIPRGEG</sequence>
<dbReference type="PANTHER" id="PTHR40399">
    <property type="entry name" value="PTS SYSTEM GLUCITOL/SORBITOL-SPECIFIC EIIC COMPONENT"/>
    <property type="match status" value="1"/>
</dbReference>
<dbReference type="GO" id="GO:0009401">
    <property type="term" value="P:phosphoenolpyruvate-dependent sugar phosphotransferase system"/>
    <property type="evidence" value="ECO:0007669"/>
    <property type="project" value="InterPro"/>
</dbReference>